<organism evidence="1 2">
    <name type="scientific">Teichococcus rhizosphaerae</name>
    <dbReference type="NCBI Taxonomy" id="1335062"/>
    <lineage>
        <taxon>Bacteria</taxon>
        <taxon>Pseudomonadati</taxon>
        <taxon>Pseudomonadota</taxon>
        <taxon>Alphaproteobacteria</taxon>
        <taxon>Acetobacterales</taxon>
        <taxon>Roseomonadaceae</taxon>
        <taxon>Roseomonas</taxon>
    </lineage>
</organism>
<protein>
    <submittedName>
        <fullName evidence="1">Uncharacterized protein</fullName>
    </submittedName>
</protein>
<name>A0A2C7A756_9PROT</name>
<dbReference type="Proteomes" id="UP000223527">
    <property type="component" value="Unassembled WGS sequence"/>
</dbReference>
<reference evidence="1 2" key="1">
    <citation type="submission" date="2017-10" db="EMBL/GenBank/DDBJ databases">
        <authorList>
            <person name="Banno H."/>
            <person name="Chua N.-H."/>
        </authorList>
    </citation>
    <scope>NUCLEOTIDE SEQUENCE [LARGE SCALE GENOMIC DNA]</scope>
    <source>
        <strain evidence="1 2">YW11</strain>
    </source>
</reference>
<keyword evidence="2" id="KW-1185">Reference proteome</keyword>
<comment type="caution">
    <text evidence="1">The sequence shown here is derived from an EMBL/GenBank/DDBJ whole genome shotgun (WGS) entry which is preliminary data.</text>
</comment>
<dbReference type="AlphaFoldDB" id="A0A2C7A756"/>
<dbReference type="InterPro" id="IPR003688">
    <property type="entry name" value="TraG/VirD4"/>
</dbReference>
<proteinExistence type="predicted"/>
<accession>A0A2C7A756</accession>
<dbReference type="OrthoDB" id="9759295at2"/>
<evidence type="ECO:0000313" key="2">
    <source>
        <dbReference type="Proteomes" id="UP000223527"/>
    </source>
</evidence>
<gene>
    <name evidence="1" type="ORF">CR162_18490</name>
</gene>
<dbReference type="EMBL" id="PDNU01000046">
    <property type="protein sequence ID" value="PHK93463.1"/>
    <property type="molecule type" value="Genomic_DNA"/>
</dbReference>
<dbReference type="GO" id="GO:0016020">
    <property type="term" value="C:membrane"/>
    <property type="evidence" value="ECO:0007669"/>
    <property type="project" value="InterPro"/>
</dbReference>
<sequence length="207" mass="21945">MLEMVAVAGGRSIEAPPDGCAGARLFCLAPGFAAMQGFAAPRHERSMAPLLLGRRLVRSRPPIGFRHATTVSPGTEPDAIAYHGDAPLITFAATGGGKTSGPVICTACAYPGQFICLDVKGEAYRLSAEHRRARGQDVHLIDLSDGKIDGDCLNPLDMAVMLGDAVAAVARSIAAEMVERPTSLNRDFFWIDWSETMLAVGSAYQLT</sequence>
<evidence type="ECO:0000313" key="1">
    <source>
        <dbReference type="EMBL" id="PHK93463.1"/>
    </source>
</evidence>
<dbReference type="Pfam" id="PF02534">
    <property type="entry name" value="T4SS-DNA_transf"/>
    <property type="match status" value="1"/>
</dbReference>